<dbReference type="InterPro" id="IPR052528">
    <property type="entry name" value="Sugar_transport-like"/>
</dbReference>
<feature type="transmembrane region" description="Helical" evidence="2">
    <location>
        <begin position="17"/>
        <end position="42"/>
    </location>
</feature>
<name>A0A841TW74_9BACL</name>
<feature type="transmembrane region" description="Helical" evidence="2">
    <location>
        <begin position="139"/>
        <end position="158"/>
    </location>
</feature>
<comment type="subcellular location">
    <subcellularLocation>
        <location evidence="1">Cell membrane</location>
        <topology evidence="1">Multi-pass membrane protein</topology>
    </subcellularLocation>
</comment>
<dbReference type="InterPro" id="IPR011701">
    <property type="entry name" value="MFS"/>
</dbReference>
<dbReference type="PANTHER" id="PTHR23526">
    <property type="entry name" value="INTEGRAL MEMBRANE TRANSPORT PROTEIN-RELATED"/>
    <property type="match status" value="1"/>
</dbReference>
<dbReference type="Pfam" id="PF07690">
    <property type="entry name" value="MFS_1"/>
    <property type="match status" value="1"/>
</dbReference>
<feature type="transmembrane region" description="Helical" evidence="2">
    <location>
        <begin position="111"/>
        <end position="133"/>
    </location>
</feature>
<feature type="transmembrane region" description="Helical" evidence="2">
    <location>
        <begin position="187"/>
        <end position="209"/>
    </location>
</feature>
<evidence type="ECO:0000313" key="3">
    <source>
        <dbReference type="EMBL" id="MBB6690130.1"/>
    </source>
</evidence>
<feature type="transmembrane region" description="Helical" evidence="2">
    <location>
        <begin position="322"/>
        <end position="339"/>
    </location>
</feature>
<dbReference type="AlphaFoldDB" id="A0A841TW74"/>
<gene>
    <name evidence="3" type="ORF">H7B90_01830</name>
</gene>
<comment type="caution">
    <text evidence="3">The sequence shown here is derived from an EMBL/GenBank/DDBJ whole genome shotgun (WGS) entry which is preliminary data.</text>
</comment>
<protein>
    <submittedName>
        <fullName evidence="3">MFS transporter</fullName>
    </submittedName>
</protein>
<accession>A0A841TW74</accession>
<keyword evidence="2" id="KW-1133">Transmembrane helix</keyword>
<dbReference type="InterPro" id="IPR036259">
    <property type="entry name" value="MFS_trans_sf"/>
</dbReference>
<keyword evidence="2" id="KW-0472">Membrane</keyword>
<reference evidence="3 4" key="1">
    <citation type="submission" date="2020-08" db="EMBL/GenBank/DDBJ databases">
        <title>Cohnella phylogeny.</title>
        <authorList>
            <person name="Dunlap C."/>
        </authorList>
    </citation>
    <scope>NUCLEOTIDE SEQUENCE [LARGE SCALE GENOMIC DNA]</scope>
    <source>
        <strain evidence="3 4">DSM 25239</strain>
    </source>
</reference>
<proteinExistence type="predicted"/>
<feature type="transmembrane region" description="Helical" evidence="2">
    <location>
        <begin position="221"/>
        <end position="242"/>
    </location>
</feature>
<dbReference type="GO" id="GO:0022857">
    <property type="term" value="F:transmembrane transporter activity"/>
    <property type="evidence" value="ECO:0007669"/>
    <property type="project" value="InterPro"/>
</dbReference>
<feature type="transmembrane region" description="Helical" evidence="2">
    <location>
        <begin position="345"/>
        <end position="365"/>
    </location>
</feature>
<dbReference type="Proteomes" id="UP000553776">
    <property type="component" value="Unassembled WGS sequence"/>
</dbReference>
<dbReference type="Gene3D" id="1.20.1250.20">
    <property type="entry name" value="MFS general substrate transporter like domains"/>
    <property type="match status" value="2"/>
</dbReference>
<feature type="transmembrane region" description="Helical" evidence="2">
    <location>
        <begin position="278"/>
        <end position="301"/>
    </location>
</feature>
<evidence type="ECO:0000256" key="2">
    <source>
        <dbReference type="SAM" id="Phobius"/>
    </source>
</evidence>
<evidence type="ECO:0000256" key="1">
    <source>
        <dbReference type="ARBA" id="ARBA00004651"/>
    </source>
</evidence>
<sequence length="373" mass="42125">MSGLFLNLYLWRLTGDLWINGVFNIIVYAMTPIAFALGGWIAKRMDRMVTYRVGIVLIAAFYLVVIFARDSVADYYPLFATCNGLALGLYWIGYLVLMYDVTDARSRGRYLGVNMIVFNSAGLAGPALAGYLIGLFKGLQGYIVMFGVACFMFLVSAVSSTQIKRKSSHHRTYYLKFATPIMRRNRIWLLSLISFLMLGVFQGIMLFLPNILLYQTVGSERWVGLLTVFFSLLTISMGFLISRRRGERSVRRDVLVSVLLITAAACALLVEIRLWSVLVFMIAFSFLNPLTVNSLTFYYYRLMDDLPLKGQFRIESVVVRELFLNVGRVISIFTLIRFAENPEASSLPVVLVATSALQFVIVGLLRKSERLPA</sequence>
<feature type="transmembrane region" description="Helical" evidence="2">
    <location>
        <begin position="254"/>
        <end position="272"/>
    </location>
</feature>
<dbReference type="EMBL" id="JACJVR010000005">
    <property type="protein sequence ID" value="MBB6690130.1"/>
    <property type="molecule type" value="Genomic_DNA"/>
</dbReference>
<keyword evidence="4" id="KW-1185">Reference proteome</keyword>
<dbReference type="GO" id="GO:0005886">
    <property type="term" value="C:plasma membrane"/>
    <property type="evidence" value="ECO:0007669"/>
    <property type="project" value="UniProtKB-SubCell"/>
</dbReference>
<evidence type="ECO:0000313" key="4">
    <source>
        <dbReference type="Proteomes" id="UP000553776"/>
    </source>
</evidence>
<keyword evidence="2" id="KW-0812">Transmembrane</keyword>
<feature type="transmembrane region" description="Helical" evidence="2">
    <location>
        <begin position="75"/>
        <end position="99"/>
    </location>
</feature>
<dbReference type="SUPFAM" id="SSF103473">
    <property type="entry name" value="MFS general substrate transporter"/>
    <property type="match status" value="1"/>
</dbReference>
<feature type="transmembrane region" description="Helical" evidence="2">
    <location>
        <begin position="49"/>
        <end position="69"/>
    </location>
</feature>
<dbReference type="PANTHER" id="PTHR23526:SF2">
    <property type="entry name" value="MAJOR FACILITATOR SUPERFAMILY (MFS) PROFILE DOMAIN-CONTAINING PROTEIN"/>
    <property type="match status" value="1"/>
</dbReference>
<organism evidence="3 4">
    <name type="scientific">Cohnella xylanilytica</name>
    <dbReference type="NCBI Taxonomy" id="557555"/>
    <lineage>
        <taxon>Bacteria</taxon>
        <taxon>Bacillati</taxon>
        <taxon>Bacillota</taxon>
        <taxon>Bacilli</taxon>
        <taxon>Bacillales</taxon>
        <taxon>Paenibacillaceae</taxon>
        <taxon>Cohnella</taxon>
    </lineage>
</organism>